<accession>W0BE41</accession>
<keyword evidence="2" id="KW-0808">Transferase</keyword>
<protein>
    <submittedName>
        <fullName evidence="2">Histidine kinase-, DNA gyrase B-, and HSP90-like ATPase</fullName>
    </submittedName>
</protein>
<dbReference type="KEGG" id="lok:Loa_01334"/>
<dbReference type="PATRIC" id="fig|1268635.3.peg.1344"/>
<dbReference type="HOGENOM" id="CLU_1584428_0_0_6"/>
<keyword evidence="3" id="KW-1185">Reference proteome</keyword>
<evidence type="ECO:0000313" key="3">
    <source>
        <dbReference type="Proteomes" id="UP000018838"/>
    </source>
</evidence>
<dbReference type="SUPFAM" id="SSF55874">
    <property type="entry name" value="ATPase domain of HSP90 chaperone/DNA topoisomerase II/histidine kinase"/>
    <property type="match status" value="1"/>
</dbReference>
<dbReference type="AlphaFoldDB" id="W0BE41"/>
<dbReference type="EMBL" id="CP004006">
    <property type="protein sequence ID" value="AHE66887.1"/>
    <property type="molecule type" value="Genomic_DNA"/>
</dbReference>
<reference evidence="2 3" key="1">
    <citation type="journal article" date="2013" name="Int. J. Med. Microbiol.">
        <title>Legionella oakridgensis ATCC 33761 genome sequence and phenotypic characterization reveals its replication capacity in amoebae.</title>
        <authorList>
            <person name="Brzuszkiewicz E."/>
            <person name="Schulz T."/>
            <person name="Rydzewski K."/>
            <person name="Daniel R."/>
            <person name="Gillmaier N."/>
            <person name="Dittmann C."/>
            <person name="Holland G."/>
            <person name="Schunder E."/>
            <person name="Lautner M."/>
            <person name="Eisenreich W."/>
            <person name="Luck C."/>
            <person name="Heuner K."/>
        </authorList>
    </citation>
    <scope>NUCLEOTIDE SEQUENCE [LARGE SCALE GENOMIC DNA]</scope>
    <source>
        <strain>OR-10</strain>
        <strain evidence="3">ATCC 33761</strain>
    </source>
</reference>
<dbReference type="InterPro" id="IPR036890">
    <property type="entry name" value="HATPase_C_sf"/>
</dbReference>
<dbReference type="Pfam" id="PF02518">
    <property type="entry name" value="HATPase_c"/>
    <property type="match status" value="1"/>
</dbReference>
<dbReference type="RefSeq" id="WP_025385555.1">
    <property type="nucleotide sequence ID" value="NZ_CP004006.1"/>
</dbReference>
<dbReference type="Proteomes" id="UP000018838">
    <property type="component" value="Chromosome"/>
</dbReference>
<organism evidence="2 3">
    <name type="scientific">Legionella oakridgensis ATCC 33761 = DSM 21215</name>
    <dbReference type="NCBI Taxonomy" id="1268635"/>
    <lineage>
        <taxon>Bacteria</taxon>
        <taxon>Pseudomonadati</taxon>
        <taxon>Pseudomonadota</taxon>
        <taxon>Gammaproteobacteria</taxon>
        <taxon>Legionellales</taxon>
        <taxon>Legionellaceae</taxon>
        <taxon>Legionella</taxon>
    </lineage>
</organism>
<dbReference type="GO" id="GO:0016301">
    <property type="term" value="F:kinase activity"/>
    <property type="evidence" value="ECO:0007669"/>
    <property type="project" value="UniProtKB-KW"/>
</dbReference>
<sequence length="168" mass="19020">MPLHEETTFKIDLSSYVVISREIKQKLADEVLGKATLFLNEVKKVKNLNLPTFPDTYDPGHESRWLYFFLRETIRNSFDAFFSQEKTSAYLEIKITIATNITGQTYLKVKDNGSGFKGVEKSVPFLERPASSEKDRRICLGGKGLGLSICQGKLGSIILKIEKRVVLQ</sequence>
<evidence type="ECO:0000313" key="2">
    <source>
        <dbReference type="EMBL" id="AHE66887.1"/>
    </source>
</evidence>
<dbReference type="InterPro" id="IPR003594">
    <property type="entry name" value="HATPase_dom"/>
</dbReference>
<keyword evidence="2" id="KW-0418">Kinase</keyword>
<name>W0BE41_9GAMM</name>
<feature type="domain" description="Histidine kinase/HSP90-like ATPase" evidence="1">
    <location>
        <begin position="64"/>
        <end position="151"/>
    </location>
</feature>
<evidence type="ECO:0000259" key="1">
    <source>
        <dbReference type="Pfam" id="PF02518"/>
    </source>
</evidence>
<gene>
    <name evidence="2" type="ORF">Loa_01334</name>
</gene>
<proteinExistence type="predicted"/>
<dbReference type="Gene3D" id="3.30.565.10">
    <property type="entry name" value="Histidine kinase-like ATPase, C-terminal domain"/>
    <property type="match status" value="1"/>
</dbReference>